<dbReference type="EMBL" id="JABTTY010000001">
    <property type="protein sequence ID" value="MBE7525381.1"/>
    <property type="molecule type" value="Genomic_DNA"/>
</dbReference>
<comment type="caution">
    <text evidence="3">The sequence shown here is derived from an EMBL/GenBank/DDBJ whole genome shotgun (WGS) entry which is preliminary data.</text>
</comment>
<evidence type="ECO:0000313" key="3">
    <source>
        <dbReference type="EMBL" id="MBE7525381.1"/>
    </source>
</evidence>
<evidence type="ECO:0000313" key="4">
    <source>
        <dbReference type="Proteomes" id="UP000710385"/>
    </source>
</evidence>
<dbReference type="AlphaFoldDB" id="A0A928TQS7"/>
<evidence type="ECO:0000256" key="1">
    <source>
        <dbReference type="SAM" id="MobiDB-lite"/>
    </source>
</evidence>
<accession>A0A928TQS7</accession>
<evidence type="ECO:0008006" key="5">
    <source>
        <dbReference type="Google" id="ProtNLM"/>
    </source>
</evidence>
<dbReference type="Proteomes" id="UP000710385">
    <property type="component" value="Unassembled WGS sequence"/>
</dbReference>
<proteinExistence type="predicted"/>
<feature type="region of interest" description="Disordered" evidence="1">
    <location>
        <begin position="22"/>
        <end position="95"/>
    </location>
</feature>
<feature type="compositionally biased region" description="Basic and acidic residues" evidence="1">
    <location>
        <begin position="40"/>
        <end position="54"/>
    </location>
</feature>
<reference evidence="3" key="1">
    <citation type="submission" date="2020-05" db="EMBL/GenBank/DDBJ databases">
        <title>High-Quality Genomes of Partial-Nitritation/Anammox System by Hierarchical Clustering Based Hybrid Assembly.</title>
        <authorList>
            <person name="Liu L."/>
            <person name="Wang Y."/>
            <person name="Che Y."/>
            <person name="Chen Y."/>
            <person name="Xia Y."/>
            <person name="Luo R."/>
            <person name="Cheng S.H."/>
            <person name="Zheng C."/>
            <person name="Zhang T."/>
        </authorList>
    </citation>
    <scope>NUCLEOTIDE SEQUENCE</scope>
    <source>
        <strain evidence="3">H1_PAT1</strain>
    </source>
</reference>
<feature type="compositionally biased region" description="Acidic residues" evidence="1">
    <location>
        <begin position="62"/>
        <end position="79"/>
    </location>
</feature>
<organism evidence="3 4">
    <name type="scientific">candidate division WWE3 bacterium</name>
    <dbReference type="NCBI Taxonomy" id="2053526"/>
    <lineage>
        <taxon>Bacteria</taxon>
        <taxon>Katanobacteria</taxon>
    </lineage>
</organism>
<feature type="chain" id="PRO_5037852636" description="Ig-like domain-containing protein" evidence="2">
    <location>
        <begin position="21"/>
        <end position="235"/>
    </location>
</feature>
<feature type="signal peptide" evidence="2">
    <location>
        <begin position="1"/>
        <end position="20"/>
    </location>
</feature>
<keyword evidence="2" id="KW-0732">Signal</keyword>
<protein>
    <recommendedName>
        <fullName evidence="5">Ig-like domain-containing protein</fullName>
    </recommendedName>
</protein>
<evidence type="ECO:0000256" key="2">
    <source>
        <dbReference type="SAM" id="SignalP"/>
    </source>
</evidence>
<gene>
    <name evidence="3" type="ORF">HS096_03280</name>
</gene>
<name>A0A928TQS7_UNCKA</name>
<sequence length="235" mass="24401">MRRTFTHAAVILLFAGCSGAEFTSSGDEHDAQAFGDTSPEDGKADVPSDAKPDASPDAPGDAPEDISFDVVEEDAPDDASDGKPPFDAPADVPAETGDIECDITGIRVAWTPPDLSIYGASSITGAKGGIGTLSNPNMTDFACGPAKDLETEPDRYACCFSYGKAMPAMSGKDLFFDFQLSNGKTACNTTGCPAPFTQFSVKVDGQAVTSINVALEDPNCQVASGTCKWVLHVGL</sequence>
<dbReference type="PROSITE" id="PS51257">
    <property type="entry name" value="PROKAR_LIPOPROTEIN"/>
    <property type="match status" value="1"/>
</dbReference>